<organism evidence="1 2">
    <name type="scientific">Vaccinium darrowii</name>
    <dbReference type="NCBI Taxonomy" id="229202"/>
    <lineage>
        <taxon>Eukaryota</taxon>
        <taxon>Viridiplantae</taxon>
        <taxon>Streptophyta</taxon>
        <taxon>Embryophyta</taxon>
        <taxon>Tracheophyta</taxon>
        <taxon>Spermatophyta</taxon>
        <taxon>Magnoliopsida</taxon>
        <taxon>eudicotyledons</taxon>
        <taxon>Gunneridae</taxon>
        <taxon>Pentapetalae</taxon>
        <taxon>asterids</taxon>
        <taxon>Ericales</taxon>
        <taxon>Ericaceae</taxon>
        <taxon>Vaccinioideae</taxon>
        <taxon>Vaccinieae</taxon>
        <taxon>Vaccinium</taxon>
    </lineage>
</organism>
<comment type="caution">
    <text evidence="1">The sequence shown here is derived from an EMBL/GenBank/DDBJ whole genome shotgun (WGS) entry which is preliminary data.</text>
</comment>
<protein>
    <submittedName>
        <fullName evidence="1">Uncharacterized protein</fullName>
    </submittedName>
</protein>
<name>A0ACB7Y5F3_9ERIC</name>
<dbReference type="Proteomes" id="UP000828048">
    <property type="component" value="Chromosome 7"/>
</dbReference>
<keyword evidence="2" id="KW-1185">Reference proteome</keyword>
<accession>A0ACB7Y5F3</accession>
<proteinExistence type="predicted"/>
<evidence type="ECO:0000313" key="1">
    <source>
        <dbReference type="EMBL" id="KAH7848273.1"/>
    </source>
</evidence>
<evidence type="ECO:0000313" key="2">
    <source>
        <dbReference type="Proteomes" id="UP000828048"/>
    </source>
</evidence>
<gene>
    <name evidence="1" type="ORF">Vadar_000441</name>
</gene>
<dbReference type="EMBL" id="CM037157">
    <property type="protein sequence ID" value="KAH7848273.1"/>
    <property type="molecule type" value="Genomic_DNA"/>
</dbReference>
<sequence length="231" mass="25586">MAVAADVGSTNDGAALRPVLAMVNGAWADQRFPLKPLHKEKILKGIFDCEAKIVDFATQISETCGLQNLLEKLIISKPETYYFNLAPVKLDEFWLLKFKLSYEFGVSEAMEAMGTPLSIGNNPADFSEMIHNPEGAHLGGAKILQKACIEIDEKGTEAAAITTLYCPGSSSCPRKIERLSFVADHPFVFMLREARSGLVSSQELCWTRAKGFDMLMLIIRNMVLFLFLFVV</sequence>
<reference evidence="1 2" key="1">
    <citation type="journal article" date="2021" name="Hortic Res">
        <title>High-quality reference genome and annotation aids understanding of berry development for evergreen blueberry (Vaccinium darrowii).</title>
        <authorList>
            <person name="Yu J."/>
            <person name="Hulse-Kemp A.M."/>
            <person name="Babiker E."/>
            <person name="Staton M."/>
        </authorList>
    </citation>
    <scope>NUCLEOTIDE SEQUENCE [LARGE SCALE GENOMIC DNA]</scope>
    <source>
        <strain evidence="2">cv. NJ 8807/NJ 8810</strain>
        <tissue evidence="1">Young leaf</tissue>
    </source>
</reference>